<evidence type="ECO:0000259" key="3">
    <source>
        <dbReference type="Pfam" id="PF07282"/>
    </source>
</evidence>
<proteinExistence type="predicted"/>
<comment type="caution">
    <text evidence="4">The sequence shown here is derived from an EMBL/GenBank/DDBJ whole genome shotgun (WGS) entry which is preliminary data.</text>
</comment>
<organism evidence="4 5">
    <name type="scientific">Azorhizophilus paspali</name>
    <name type="common">Azotobacter paspali</name>
    <dbReference type="NCBI Taxonomy" id="69963"/>
    <lineage>
        <taxon>Bacteria</taxon>
        <taxon>Pseudomonadati</taxon>
        <taxon>Pseudomonadota</taxon>
        <taxon>Gammaproteobacteria</taxon>
        <taxon>Pseudomonadales</taxon>
        <taxon>Pseudomonadaceae</taxon>
        <taxon>Azorhizophilus</taxon>
    </lineage>
</organism>
<keyword evidence="5" id="KW-1185">Reference proteome</keyword>
<keyword evidence="1" id="KW-0238">DNA-binding</keyword>
<evidence type="ECO:0000256" key="2">
    <source>
        <dbReference type="SAM" id="MobiDB-lite"/>
    </source>
</evidence>
<dbReference type="RefSeq" id="WP_376945440.1">
    <property type="nucleotide sequence ID" value="NZ_JBHLSS010000060.1"/>
</dbReference>
<dbReference type="EMBL" id="JBHLSS010000060">
    <property type="protein sequence ID" value="MFC0709942.1"/>
    <property type="molecule type" value="Genomic_DNA"/>
</dbReference>
<accession>A0ABV6SK95</accession>
<evidence type="ECO:0000313" key="5">
    <source>
        <dbReference type="Proteomes" id="UP001589891"/>
    </source>
</evidence>
<sequence>MARIDQWFISSKTCHACGYKAESMPLRVRLWQCADCGIYHDRDVNAALNIKRQGILKLKSEGLSVSAHQGLRKFGVSRQPEKKWEASPYRARSSHKG</sequence>
<feature type="domain" description="Cas12f1-like TNB" evidence="3">
    <location>
        <begin position="3"/>
        <end position="50"/>
    </location>
</feature>
<reference evidence="4 5" key="1">
    <citation type="submission" date="2024-09" db="EMBL/GenBank/DDBJ databases">
        <authorList>
            <person name="Sun Q."/>
            <person name="Mori K."/>
        </authorList>
    </citation>
    <scope>NUCLEOTIDE SEQUENCE [LARGE SCALE GENOMIC DNA]</scope>
    <source>
        <strain evidence="4 5">NCAIM B.01794</strain>
    </source>
</reference>
<gene>
    <name evidence="4" type="ORF">ACFFGX_10255</name>
</gene>
<dbReference type="Pfam" id="PF07282">
    <property type="entry name" value="Cas12f1-like_TNB"/>
    <property type="match status" value="1"/>
</dbReference>
<protein>
    <submittedName>
        <fullName evidence="4">Zinc ribbon domain-containing protein</fullName>
    </submittedName>
</protein>
<dbReference type="Proteomes" id="UP001589891">
    <property type="component" value="Unassembled WGS sequence"/>
</dbReference>
<dbReference type="InterPro" id="IPR010095">
    <property type="entry name" value="Cas12f1-like_TNB"/>
</dbReference>
<name>A0ABV6SK95_AZOPA</name>
<feature type="region of interest" description="Disordered" evidence="2">
    <location>
        <begin position="74"/>
        <end position="97"/>
    </location>
</feature>
<evidence type="ECO:0000313" key="4">
    <source>
        <dbReference type="EMBL" id="MFC0709942.1"/>
    </source>
</evidence>
<evidence type="ECO:0000256" key="1">
    <source>
        <dbReference type="ARBA" id="ARBA00023125"/>
    </source>
</evidence>